<dbReference type="InterPro" id="IPR036025">
    <property type="entry name" value="RtcB-like_sf"/>
</dbReference>
<evidence type="ECO:0000256" key="6">
    <source>
        <dbReference type="ARBA" id="ARBA00023134"/>
    </source>
</evidence>
<feature type="binding site" evidence="11">
    <location>
        <position position="161"/>
    </location>
    <ligand>
        <name>Mn(2+)</name>
        <dbReference type="ChEBI" id="CHEBI:29035"/>
        <label>2</label>
    </ligand>
</feature>
<accession>A0A923IZK1</accession>
<feature type="binding site" evidence="11">
    <location>
        <position position="283"/>
    </location>
    <ligand>
        <name>Mn(2+)</name>
        <dbReference type="ChEBI" id="CHEBI:29035"/>
        <label>2</label>
    </ligand>
</feature>
<evidence type="ECO:0000256" key="4">
    <source>
        <dbReference type="ARBA" id="ARBA00022741"/>
    </source>
</evidence>
<reference evidence="12 13" key="1">
    <citation type="submission" date="2020-04" db="EMBL/GenBank/DDBJ databases">
        <title>Genomic insights into acetone-butanol-ethanol (ABE) fermentation by sequencing solventogenic clostridia strains.</title>
        <authorList>
            <person name="Brown S."/>
        </authorList>
    </citation>
    <scope>NUCLEOTIDE SEQUENCE [LARGE SCALE GENOMIC DNA]</scope>
    <source>
        <strain evidence="12 13">DJ011</strain>
    </source>
</reference>
<dbReference type="Pfam" id="PF01139">
    <property type="entry name" value="RtcB"/>
    <property type="match status" value="2"/>
</dbReference>
<dbReference type="PANTHER" id="PTHR43749:SF2">
    <property type="entry name" value="RNA-SPLICING LIGASE RTCB"/>
    <property type="match status" value="1"/>
</dbReference>
<dbReference type="GO" id="GO:0042245">
    <property type="term" value="P:RNA repair"/>
    <property type="evidence" value="ECO:0007669"/>
    <property type="project" value="UniProtKB-KW"/>
</dbReference>
<dbReference type="GO" id="GO:0030145">
    <property type="term" value="F:manganese ion binding"/>
    <property type="evidence" value="ECO:0007669"/>
    <property type="project" value="TreeGrafter"/>
</dbReference>
<evidence type="ECO:0000256" key="8">
    <source>
        <dbReference type="ARBA" id="ARBA00047746"/>
    </source>
</evidence>
<dbReference type="AlphaFoldDB" id="A0A923IZK1"/>
<dbReference type="EC" id="6.5.1.8" evidence="1"/>
<feature type="binding site" evidence="10">
    <location>
        <begin position="309"/>
        <end position="312"/>
    </location>
    <ligand>
        <name>GMP</name>
        <dbReference type="ChEBI" id="CHEBI:58115"/>
    </ligand>
</feature>
<dbReference type="SUPFAM" id="SSF103365">
    <property type="entry name" value="Hypothetical protein PH1602"/>
    <property type="match status" value="1"/>
</dbReference>
<dbReference type="EMBL" id="JAAZWO010000003">
    <property type="protein sequence ID" value="MBC2396729.1"/>
    <property type="molecule type" value="Genomic_DNA"/>
</dbReference>
<feature type="binding site" evidence="10">
    <location>
        <position position="316"/>
    </location>
    <ligand>
        <name>GMP</name>
        <dbReference type="ChEBI" id="CHEBI:58115"/>
    </ligand>
</feature>
<dbReference type="Gene3D" id="3.90.1860.10">
    <property type="entry name" value="tRNA-splicing ligase RtcB"/>
    <property type="match status" value="1"/>
</dbReference>
<comment type="cofactor">
    <cofactor evidence="11">
        <name>Mn(2+)</name>
        <dbReference type="ChEBI" id="CHEBI:29035"/>
    </cofactor>
    <text evidence="11">Binds 2 manganese ions per subunit.</text>
</comment>
<feature type="binding site" evidence="10">
    <location>
        <begin position="283"/>
        <end position="284"/>
    </location>
    <ligand>
        <name>GMP</name>
        <dbReference type="ChEBI" id="CHEBI:58115"/>
    </ligand>
</feature>
<comment type="catalytic activity">
    <reaction evidence="8">
        <text>a 3'-end 3'-phospho-ribonucleotide-RNA + a 5'-end dephospho-ribonucleoside-RNA + GTP = a ribonucleotidyl-ribonucleotide-RNA + GMP + diphosphate</text>
        <dbReference type="Rhea" id="RHEA:68076"/>
        <dbReference type="Rhea" id="RHEA-COMP:10463"/>
        <dbReference type="Rhea" id="RHEA-COMP:13936"/>
        <dbReference type="Rhea" id="RHEA-COMP:17355"/>
        <dbReference type="ChEBI" id="CHEBI:33019"/>
        <dbReference type="ChEBI" id="CHEBI:37565"/>
        <dbReference type="ChEBI" id="CHEBI:58115"/>
        <dbReference type="ChEBI" id="CHEBI:83062"/>
        <dbReference type="ChEBI" id="CHEBI:138284"/>
        <dbReference type="ChEBI" id="CHEBI:173118"/>
        <dbReference type="EC" id="6.5.1.8"/>
    </reaction>
</comment>
<keyword evidence="2" id="KW-0436">Ligase</keyword>
<keyword evidence="13" id="KW-1185">Reference proteome</keyword>
<evidence type="ECO:0000256" key="2">
    <source>
        <dbReference type="ARBA" id="ARBA00022598"/>
    </source>
</evidence>
<keyword evidence="6 10" id="KW-0342">GTP-binding</keyword>
<comment type="caution">
    <text evidence="12">The sequence shown here is derived from an EMBL/GenBank/DDBJ whole genome shotgun (WGS) entry which is preliminary data.</text>
</comment>
<evidence type="ECO:0000256" key="11">
    <source>
        <dbReference type="PIRSR" id="PIRSR601233-3"/>
    </source>
</evidence>
<dbReference type="GO" id="GO:0170057">
    <property type="term" value="F:RNA ligase (GTP) activity"/>
    <property type="evidence" value="ECO:0007669"/>
    <property type="project" value="UniProtKB-EC"/>
</dbReference>
<evidence type="ECO:0000313" key="13">
    <source>
        <dbReference type="Proteomes" id="UP000563151"/>
    </source>
</evidence>
<dbReference type="Proteomes" id="UP000563151">
    <property type="component" value="Unassembled WGS sequence"/>
</dbReference>
<dbReference type="GO" id="GO:0006281">
    <property type="term" value="P:DNA repair"/>
    <property type="evidence" value="ECO:0007669"/>
    <property type="project" value="TreeGrafter"/>
</dbReference>
<name>A0A923IZK1_CLOTT</name>
<dbReference type="InterPro" id="IPR001233">
    <property type="entry name" value="RtcB"/>
</dbReference>
<feature type="binding site" evidence="10">
    <location>
        <begin position="333"/>
        <end position="336"/>
    </location>
    <ligand>
        <name>GMP</name>
        <dbReference type="ChEBI" id="CHEBI:58115"/>
    </ligand>
</feature>
<evidence type="ECO:0000256" key="10">
    <source>
        <dbReference type="PIRSR" id="PIRSR601233-2"/>
    </source>
</evidence>
<dbReference type="RefSeq" id="WP_173680649.1">
    <property type="nucleotide sequence ID" value="NZ_JAAZWO010000003.1"/>
</dbReference>
<evidence type="ECO:0000256" key="5">
    <source>
        <dbReference type="ARBA" id="ARBA00022800"/>
    </source>
</evidence>
<keyword evidence="7 11" id="KW-0464">Manganese</keyword>
<dbReference type="GO" id="GO:0003909">
    <property type="term" value="F:DNA ligase activity"/>
    <property type="evidence" value="ECO:0007669"/>
    <property type="project" value="TreeGrafter"/>
</dbReference>
<dbReference type="GO" id="GO:0006396">
    <property type="term" value="P:RNA processing"/>
    <property type="evidence" value="ECO:0007669"/>
    <property type="project" value="InterPro"/>
</dbReference>
<dbReference type="PANTHER" id="PTHR43749">
    <property type="entry name" value="RNA-SPLICING LIGASE RTCB"/>
    <property type="match status" value="1"/>
</dbReference>
<evidence type="ECO:0000256" key="1">
    <source>
        <dbReference type="ARBA" id="ARBA00012726"/>
    </source>
</evidence>
<protein>
    <recommendedName>
        <fullName evidence="1">3'-phosphate/5'-hydroxy nucleic acid ligase</fullName>
        <ecNumber evidence="1">6.5.1.8</ecNumber>
    </recommendedName>
</protein>
<keyword evidence="5" id="KW-0692">RNA repair</keyword>
<organism evidence="12 13">
    <name type="scientific">Clostridium tetanomorphum</name>
    <dbReference type="NCBI Taxonomy" id="1553"/>
    <lineage>
        <taxon>Bacteria</taxon>
        <taxon>Bacillati</taxon>
        <taxon>Bacillota</taxon>
        <taxon>Clostridia</taxon>
        <taxon>Eubacteriales</taxon>
        <taxon>Clostridiaceae</taxon>
        <taxon>Clostridium</taxon>
    </lineage>
</organism>
<gene>
    <name evidence="12" type="ORF">HGG79_02890</name>
</gene>
<feature type="binding site" evidence="11">
    <location>
        <position position="144"/>
    </location>
    <ligand>
        <name>Mn(2+)</name>
        <dbReference type="ChEBI" id="CHEBI:29035"/>
        <label>1</label>
    </ligand>
</feature>
<keyword evidence="4 10" id="KW-0547">Nucleotide-binding</keyword>
<evidence type="ECO:0000256" key="7">
    <source>
        <dbReference type="ARBA" id="ARBA00023211"/>
    </source>
</evidence>
<feature type="binding site" evidence="11">
    <location>
        <position position="72"/>
    </location>
    <ligand>
        <name>Mn(2+)</name>
        <dbReference type="ChEBI" id="CHEBI:29035"/>
        <label>1</label>
    </ligand>
</feature>
<feature type="binding site" evidence="10">
    <location>
        <begin position="143"/>
        <end position="147"/>
    </location>
    <ligand>
        <name>GMP</name>
        <dbReference type="ChEBI" id="CHEBI:58115"/>
    </ligand>
</feature>
<evidence type="ECO:0000256" key="9">
    <source>
        <dbReference type="PIRSR" id="PIRSR601233-1"/>
    </source>
</evidence>
<proteinExistence type="predicted"/>
<dbReference type="InterPro" id="IPR052915">
    <property type="entry name" value="RtcB-like"/>
</dbReference>
<dbReference type="GO" id="GO:0005525">
    <property type="term" value="F:GTP binding"/>
    <property type="evidence" value="ECO:0007669"/>
    <property type="project" value="UniProtKB-KW"/>
</dbReference>
<evidence type="ECO:0000313" key="12">
    <source>
        <dbReference type="EMBL" id="MBC2396729.1"/>
    </source>
</evidence>
<sequence length="409" mass="46723">MLEVKGKYNSAKVYTDKVESEVISQVMELCNQEFCKDSKIAIMPDTHAGRGCVVGFTADLGDKAIPNIVGVDIGCGMTTVELGKADVDLKEIDEIIRKYIPAGIEVHEGRVVRFQRLQELHCFRELKNTKRIERSIGTLGGGNHFIELDVDDEKNVYLVIHSGSRNLGKQIAEYYQNLAIDLCSGKEEYFYQRDRIINEYKKEGKRQLIQGELKKLKQKYKNLLPDYPEDLCFLTGNYRERYLHDMNICQEYAALNRETMANIILDKLVNKKLEDYCYFHTTHNYISFKDNIIRKGSISAYKGEMVLIPINMRDGSILAVGKGNPDWNYSAPHGAGRLMSRKKAKEILNFQEYEKSMEGIFTTSVNLSTLDEAPMAYKPMEEIINNIQDTVSILKIIKPIYNFKAGESS</sequence>
<keyword evidence="3 11" id="KW-0479">Metal-binding</keyword>
<feature type="active site" description="GMP-histidine intermediate" evidence="9">
    <location>
        <position position="333"/>
    </location>
</feature>
<evidence type="ECO:0000256" key="3">
    <source>
        <dbReference type="ARBA" id="ARBA00022723"/>
    </source>
</evidence>